<protein>
    <submittedName>
        <fullName evidence="2">Uu.00g084100.m01.CDS01</fullName>
    </submittedName>
</protein>
<evidence type="ECO:0000313" key="2">
    <source>
        <dbReference type="EMBL" id="CAJ2507224.1"/>
    </source>
</evidence>
<feature type="region of interest" description="Disordered" evidence="1">
    <location>
        <begin position="1"/>
        <end position="20"/>
    </location>
</feature>
<organism evidence="2 3">
    <name type="scientific">Anthostomella pinea</name>
    <dbReference type="NCBI Taxonomy" id="933095"/>
    <lineage>
        <taxon>Eukaryota</taxon>
        <taxon>Fungi</taxon>
        <taxon>Dikarya</taxon>
        <taxon>Ascomycota</taxon>
        <taxon>Pezizomycotina</taxon>
        <taxon>Sordariomycetes</taxon>
        <taxon>Xylariomycetidae</taxon>
        <taxon>Xylariales</taxon>
        <taxon>Xylariaceae</taxon>
        <taxon>Anthostomella</taxon>
    </lineage>
</organism>
<evidence type="ECO:0000256" key="1">
    <source>
        <dbReference type="SAM" id="MobiDB-lite"/>
    </source>
</evidence>
<keyword evidence="3" id="KW-1185">Reference proteome</keyword>
<comment type="caution">
    <text evidence="2">The sequence shown here is derived from an EMBL/GenBank/DDBJ whole genome shotgun (WGS) entry which is preliminary data.</text>
</comment>
<dbReference type="Proteomes" id="UP001295740">
    <property type="component" value="Unassembled WGS sequence"/>
</dbReference>
<proteinExistence type="predicted"/>
<dbReference type="EMBL" id="CAUWAG010000010">
    <property type="protein sequence ID" value="CAJ2507224.1"/>
    <property type="molecule type" value="Genomic_DNA"/>
</dbReference>
<reference evidence="2" key="1">
    <citation type="submission" date="2023-10" db="EMBL/GenBank/DDBJ databases">
        <authorList>
            <person name="Hackl T."/>
        </authorList>
    </citation>
    <scope>NUCLEOTIDE SEQUENCE</scope>
</reference>
<sequence>MRRAYLGDPTNPANQGEDIREDESTSVFVSNLPSDCLPTHVLMQLRGVGKIWASNFIPPQAPYTTAASKIVFWDRDGLDAFFAKWRHGDFIVSGHRPHVVMNWFRTSSKPPSDESRALTVTGPPEIVELFRLCEFLQAHFHFELEDMIEMPGAPDEGQTTIEVRFASWRAQASKAWSVVRKAIAGVEMPETPMTEREKYLWRSVTVDWAPDPSA</sequence>
<accession>A0AAI8VLP3</accession>
<evidence type="ECO:0000313" key="3">
    <source>
        <dbReference type="Proteomes" id="UP001295740"/>
    </source>
</evidence>
<name>A0AAI8VLP3_9PEZI</name>
<gene>
    <name evidence="2" type="ORF">KHLLAP_LOCUS7692</name>
</gene>
<dbReference type="AlphaFoldDB" id="A0AAI8VLP3"/>